<name>A0A3B0S279_9ZZZZ</name>
<organism evidence="1">
    <name type="scientific">hydrothermal vent metagenome</name>
    <dbReference type="NCBI Taxonomy" id="652676"/>
    <lineage>
        <taxon>unclassified sequences</taxon>
        <taxon>metagenomes</taxon>
        <taxon>ecological metagenomes</taxon>
    </lineage>
</organism>
<dbReference type="Gene3D" id="3.40.50.1000">
    <property type="entry name" value="HAD superfamily/HAD-like"/>
    <property type="match status" value="1"/>
</dbReference>
<keyword evidence="1" id="KW-0378">Hydrolase</keyword>
<dbReference type="NCBIfam" id="TIGR01509">
    <property type="entry name" value="HAD-SF-IA-v3"/>
    <property type="match status" value="1"/>
</dbReference>
<dbReference type="Pfam" id="PF00702">
    <property type="entry name" value="Hydrolase"/>
    <property type="match status" value="1"/>
</dbReference>
<dbReference type="SUPFAM" id="SSF56784">
    <property type="entry name" value="HAD-like"/>
    <property type="match status" value="1"/>
</dbReference>
<dbReference type="InterPro" id="IPR023214">
    <property type="entry name" value="HAD_sf"/>
</dbReference>
<dbReference type="Gene3D" id="1.10.150.450">
    <property type="match status" value="1"/>
</dbReference>
<dbReference type="AlphaFoldDB" id="A0A3B0S279"/>
<dbReference type="EC" id="3.1.3.74" evidence="1"/>
<dbReference type="GO" id="GO:0033883">
    <property type="term" value="F:pyridoxal phosphatase activity"/>
    <property type="evidence" value="ECO:0007669"/>
    <property type="project" value="UniProtKB-EC"/>
</dbReference>
<accession>A0A3B0S279</accession>
<dbReference type="SFLD" id="SFLDG01129">
    <property type="entry name" value="C1.5:_HAD__Beta-PGM__Phosphata"/>
    <property type="match status" value="1"/>
</dbReference>
<gene>
    <name evidence="1" type="ORF">MNBD_ALPHA06-1654</name>
</gene>
<evidence type="ECO:0000313" key="1">
    <source>
        <dbReference type="EMBL" id="VAV98857.1"/>
    </source>
</evidence>
<dbReference type="EMBL" id="UOEE01000268">
    <property type="protein sequence ID" value="VAV98857.1"/>
    <property type="molecule type" value="Genomic_DNA"/>
</dbReference>
<proteinExistence type="predicted"/>
<sequence length="233" mass="26227">MIKRLQSAQNWVFDLDNTLYPPACDLFAQIDQRMTHYVAKTLQLPTEQARVLQKQYYLKHGTTLNGMMHNHDVDPVDFLSFVHDIDHSVLRRDAALRAAIQALPGNKFIFTNGSQSHAQNVLLALGLDTVFDGMIGIEATGFVPKPEQSAYDHLVQHFALDPELCVFFEDMERNLAPAFDMGFVTVLVTSDKDWSHEPEGARPASLGDTHAHVDFTTDNLSEFLQQLMQGKAQ</sequence>
<reference evidence="1" key="1">
    <citation type="submission" date="2018-06" db="EMBL/GenBank/DDBJ databases">
        <authorList>
            <person name="Zhirakovskaya E."/>
        </authorList>
    </citation>
    <scope>NUCLEOTIDE SEQUENCE</scope>
</reference>
<dbReference type="NCBIfam" id="TIGR01993">
    <property type="entry name" value="Pyr-5-nucltdase"/>
    <property type="match status" value="1"/>
</dbReference>
<dbReference type="SFLD" id="SFLDS00003">
    <property type="entry name" value="Haloacid_Dehalogenase"/>
    <property type="match status" value="1"/>
</dbReference>
<protein>
    <submittedName>
        <fullName evidence="1">Pyridoxal-5'-phosphate phosphatase, Alphaproteobacterial type</fullName>
        <ecNumber evidence="1">3.1.3.74</ecNumber>
    </submittedName>
</protein>
<dbReference type="PANTHER" id="PTHR12725">
    <property type="entry name" value="HALOACID DEHALOGENASE-LIKE HYDROLASE"/>
    <property type="match status" value="1"/>
</dbReference>
<dbReference type="InterPro" id="IPR006439">
    <property type="entry name" value="HAD-SF_hydro_IA"/>
</dbReference>
<dbReference type="InterPro" id="IPR010237">
    <property type="entry name" value="Pyr-5-nucltdase"/>
</dbReference>
<dbReference type="InterPro" id="IPR036412">
    <property type="entry name" value="HAD-like_sf"/>
</dbReference>
<dbReference type="PANTHER" id="PTHR12725:SF117">
    <property type="entry name" value="HALOACID DEHALOGENASE-LIKE HYDROLASE"/>
    <property type="match status" value="1"/>
</dbReference>
<dbReference type="SFLD" id="SFLDG01132">
    <property type="entry name" value="C1.5.3:_5'-Nucleotidase_Like"/>
    <property type="match status" value="1"/>
</dbReference>